<sequence>MTLVIRNMQRTVKLNIRQLRVDVGLLLKLCDLQSHDLGLLLVSDYKIRRLNSEYRQVNEVTDVLAFPCHEISPENAGHLPDVEDEDKMLGDIVLGISYIHQQSKKHSEHFESVLLTMVTHGICHLVGYDHDTRQQWEQMYKRELDILEKFNKQTGYKCSPLLGVGHYTET</sequence>
<keyword evidence="9" id="KW-1185">Reference proteome</keyword>
<proteinExistence type="inferred from homology"/>
<accession>A0A8S3Z2P5</accession>
<dbReference type="Pfam" id="PF02130">
    <property type="entry name" value="YbeY"/>
    <property type="match status" value="1"/>
</dbReference>
<dbReference type="GO" id="GO:0046872">
    <property type="term" value="F:metal ion binding"/>
    <property type="evidence" value="ECO:0007669"/>
    <property type="project" value="UniProtKB-KW"/>
</dbReference>
<dbReference type="EMBL" id="CAJHNH020000991">
    <property type="protein sequence ID" value="CAG5120916.1"/>
    <property type="molecule type" value="Genomic_DNA"/>
</dbReference>
<dbReference type="InterPro" id="IPR020549">
    <property type="entry name" value="YbeY_CS"/>
</dbReference>
<keyword evidence="3" id="KW-0540">Nuclease</keyword>
<dbReference type="Gene3D" id="3.40.390.30">
    <property type="entry name" value="Metalloproteases ('zincins'), catalytic domain"/>
    <property type="match status" value="1"/>
</dbReference>
<comment type="caution">
    <text evidence="8">The sequence shown here is derived from an EMBL/GenBank/DDBJ whole genome shotgun (WGS) entry which is preliminary data.</text>
</comment>
<evidence type="ECO:0000256" key="4">
    <source>
        <dbReference type="ARBA" id="ARBA00022723"/>
    </source>
</evidence>
<dbReference type="GO" id="GO:0004222">
    <property type="term" value="F:metalloendopeptidase activity"/>
    <property type="evidence" value="ECO:0007669"/>
    <property type="project" value="InterPro"/>
</dbReference>
<evidence type="ECO:0000256" key="7">
    <source>
        <dbReference type="ARBA" id="ARBA00022833"/>
    </source>
</evidence>
<dbReference type="PANTHER" id="PTHR46986">
    <property type="entry name" value="ENDORIBONUCLEASE YBEY, CHLOROPLASTIC"/>
    <property type="match status" value="1"/>
</dbReference>
<keyword evidence="5" id="KW-0255">Endonuclease</keyword>
<dbReference type="InterPro" id="IPR023091">
    <property type="entry name" value="MetalPrtase_cat_dom_sf_prd"/>
</dbReference>
<comment type="similarity">
    <text evidence="2">Belongs to the endoribonuclease YbeY family.</text>
</comment>
<organism evidence="8 9">
    <name type="scientific">Candidula unifasciata</name>
    <dbReference type="NCBI Taxonomy" id="100452"/>
    <lineage>
        <taxon>Eukaryota</taxon>
        <taxon>Metazoa</taxon>
        <taxon>Spiralia</taxon>
        <taxon>Lophotrochozoa</taxon>
        <taxon>Mollusca</taxon>
        <taxon>Gastropoda</taxon>
        <taxon>Heterobranchia</taxon>
        <taxon>Euthyneura</taxon>
        <taxon>Panpulmonata</taxon>
        <taxon>Eupulmonata</taxon>
        <taxon>Stylommatophora</taxon>
        <taxon>Helicina</taxon>
        <taxon>Helicoidea</taxon>
        <taxon>Geomitridae</taxon>
        <taxon>Candidula</taxon>
    </lineage>
</organism>
<comment type="cofactor">
    <cofactor evidence="1">
        <name>Zn(2+)</name>
        <dbReference type="ChEBI" id="CHEBI:29105"/>
    </cofactor>
</comment>
<evidence type="ECO:0000256" key="6">
    <source>
        <dbReference type="ARBA" id="ARBA00022801"/>
    </source>
</evidence>
<dbReference type="GO" id="GO:0006364">
    <property type="term" value="P:rRNA processing"/>
    <property type="evidence" value="ECO:0007669"/>
    <property type="project" value="InterPro"/>
</dbReference>
<dbReference type="HAMAP" id="MF_00009">
    <property type="entry name" value="Endoribonucl_YbeY"/>
    <property type="match status" value="1"/>
</dbReference>
<keyword evidence="7" id="KW-0862">Zinc</keyword>
<evidence type="ECO:0000313" key="9">
    <source>
        <dbReference type="Proteomes" id="UP000678393"/>
    </source>
</evidence>
<reference evidence="8" key="1">
    <citation type="submission" date="2021-04" db="EMBL/GenBank/DDBJ databases">
        <authorList>
            <consortium name="Molecular Ecology Group"/>
        </authorList>
    </citation>
    <scope>NUCLEOTIDE SEQUENCE</scope>
</reference>
<evidence type="ECO:0000313" key="8">
    <source>
        <dbReference type="EMBL" id="CAG5120916.1"/>
    </source>
</evidence>
<evidence type="ECO:0000256" key="3">
    <source>
        <dbReference type="ARBA" id="ARBA00022722"/>
    </source>
</evidence>
<evidence type="ECO:0000256" key="2">
    <source>
        <dbReference type="ARBA" id="ARBA00010875"/>
    </source>
</evidence>
<dbReference type="NCBIfam" id="TIGR00043">
    <property type="entry name" value="rRNA maturation RNase YbeY"/>
    <property type="match status" value="1"/>
</dbReference>
<dbReference type="PANTHER" id="PTHR46986:SF1">
    <property type="entry name" value="ENDORIBONUCLEASE YBEY, CHLOROPLASTIC"/>
    <property type="match status" value="1"/>
</dbReference>
<keyword evidence="6" id="KW-0378">Hydrolase</keyword>
<dbReference type="PROSITE" id="PS01306">
    <property type="entry name" value="UPF0054"/>
    <property type="match status" value="1"/>
</dbReference>
<name>A0A8S3Z2P5_9EUPU</name>
<dbReference type="AlphaFoldDB" id="A0A8S3Z2P5"/>
<dbReference type="InterPro" id="IPR002036">
    <property type="entry name" value="YbeY"/>
</dbReference>
<evidence type="ECO:0000256" key="5">
    <source>
        <dbReference type="ARBA" id="ARBA00022759"/>
    </source>
</evidence>
<keyword evidence="4" id="KW-0479">Metal-binding</keyword>
<evidence type="ECO:0000256" key="1">
    <source>
        <dbReference type="ARBA" id="ARBA00001947"/>
    </source>
</evidence>
<gene>
    <name evidence="8" type="ORF">CUNI_LOCUS6474</name>
</gene>
<protein>
    <submittedName>
        <fullName evidence="8">Uncharacterized protein</fullName>
    </submittedName>
</protein>
<dbReference type="SUPFAM" id="SSF55486">
    <property type="entry name" value="Metalloproteases ('zincins'), catalytic domain"/>
    <property type="match status" value="1"/>
</dbReference>
<dbReference type="GO" id="GO:0004519">
    <property type="term" value="F:endonuclease activity"/>
    <property type="evidence" value="ECO:0007669"/>
    <property type="project" value="UniProtKB-KW"/>
</dbReference>
<dbReference type="Proteomes" id="UP000678393">
    <property type="component" value="Unassembled WGS sequence"/>
</dbReference>
<dbReference type="OrthoDB" id="27226at2759"/>